<dbReference type="EMBL" id="CP111024">
    <property type="protein sequence ID" value="WAR23870.1"/>
    <property type="molecule type" value="Genomic_DNA"/>
</dbReference>
<dbReference type="InterPro" id="IPR002110">
    <property type="entry name" value="Ankyrin_rpt"/>
</dbReference>
<gene>
    <name evidence="4" type="ORF">MAR_037539</name>
</gene>
<dbReference type="PANTHER" id="PTHR24171">
    <property type="entry name" value="ANKYRIN REPEAT DOMAIN-CONTAINING PROTEIN 39-RELATED"/>
    <property type="match status" value="1"/>
</dbReference>
<protein>
    <submittedName>
        <fullName evidence="4">Y381-like protein</fullName>
    </submittedName>
</protein>
<accession>A0ABY7FNS2</accession>
<proteinExistence type="predicted"/>
<feature type="repeat" description="ANK" evidence="3">
    <location>
        <begin position="421"/>
        <end position="453"/>
    </location>
</feature>
<feature type="repeat" description="ANK" evidence="3">
    <location>
        <begin position="259"/>
        <end position="291"/>
    </location>
</feature>
<feature type="repeat" description="ANK" evidence="3">
    <location>
        <begin position="388"/>
        <end position="420"/>
    </location>
</feature>
<feature type="repeat" description="ANK" evidence="3">
    <location>
        <begin position="226"/>
        <end position="258"/>
    </location>
</feature>
<feature type="repeat" description="ANK" evidence="3">
    <location>
        <begin position="355"/>
        <end position="387"/>
    </location>
</feature>
<dbReference type="PANTHER" id="PTHR24171:SF8">
    <property type="entry name" value="BRCA1-ASSOCIATED RING DOMAIN PROTEIN 1"/>
    <property type="match status" value="1"/>
</dbReference>
<feature type="repeat" description="ANK" evidence="3">
    <location>
        <begin position="127"/>
        <end position="159"/>
    </location>
</feature>
<dbReference type="Pfam" id="PF12796">
    <property type="entry name" value="Ank_2"/>
    <property type="match status" value="3"/>
</dbReference>
<dbReference type="PRINTS" id="PR01415">
    <property type="entry name" value="ANKYRIN"/>
</dbReference>
<dbReference type="InterPro" id="IPR036770">
    <property type="entry name" value="Ankyrin_rpt-contain_sf"/>
</dbReference>
<dbReference type="SUPFAM" id="SSF48403">
    <property type="entry name" value="Ankyrin repeat"/>
    <property type="match status" value="2"/>
</dbReference>
<feature type="repeat" description="ANK" evidence="3">
    <location>
        <begin position="61"/>
        <end position="86"/>
    </location>
</feature>
<evidence type="ECO:0000313" key="5">
    <source>
        <dbReference type="Proteomes" id="UP001164746"/>
    </source>
</evidence>
<dbReference type="SMART" id="SM00248">
    <property type="entry name" value="ANK"/>
    <property type="match status" value="13"/>
</dbReference>
<keyword evidence="1" id="KW-0677">Repeat</keyword>
<keyword evidence="2 3" id="KW-0040">ANK repeat</keyword>
<evidence type="ECO:0000256" key="1">
    <source>
        <dbReference type="ARBA" id="ARBA00022737"/>
    </source>
</evidence>
<feature type="repeat" description="ANK" evidence="3">
    <location>
        <begin position="292"/>
        <end position="324"/>
    </location>
</feature>
<name>A0ABY7FNS2_MYAAR</name>
<dbReference type="Gene3D" id="1.25.40.20">
    <property type="entry name" value="Ankyrin repeat-containing domain"/>
    <property type="match status" value="2"/>
</dbReference>
<dbReference type="PROSITE" id="PS50297">
    <property type="entry name" value="ANK_REP_REGION"/>
    <property type="match status" value="8"/>
</dbReference>
<evidence type="ECO:0000256" key="2">
    <source>
        <dbReference type="ARBA" id="ARBA00023043"/>
    </source>
</evidence>
<keyword evidence="5" id="KW-1185">Reference proteome</keyword>
<organism evidence="4 5">
    <name type="scientific">Mya arenaria</name>
    <name type="common">Soft-shell clam</name>
    <dbReference type="NCBI Taxonomy" id="6604"/>
    <lineage>
        <taxon>Eukaryota</taxon>
        <taxon>Metazoa</taxon>
        <taxon>Spiralia</taxon>
        <taxon>Lophotrochozoa</taxon>
        <taxon>Mollusca</taxon>
        <taxon>Bivalvia</taxon>
        <taxon>Autobranchia</taxon>
        <taxon>Heteroconchia</taxon>
        <taxon>Euheterodonta</taxon>
        <taxon>Imparidentia</taxon>
        <taxon>Neoheterodontei</taxon>
        <taxon>Myida</taxon>
        <taxon>Myoidea</taxon>
        <taxon>Myidae</taxon>
        <taxon>Mya</taxon>
    </lineage>
</organism>
<dbReference type="Gene3D" id="2.60.220.30">
    <property type="match status" value="1"/>
</dbReference>
<dbReference type="Pfam" id="PF00023">
    <property type="entry name" value="Ank"/>
    <property type="match status" value="2"/>
</dbReference>
<sequence>MLRTVMSGSRRKDKLKKIDEREEISFKYNGPFPLHDAATNGDLEAICILAERKHVDSYNEAGAFPMHLAAEGGDVKTVKLLLAVGALHICKDLDNQDPLHYAARSDQSATIEALHGRGSSLEVRDKNGATPLHVAATHGTLGAIRKLVELGADLNSRDKAFECPLHLAARLDLWQSAQQLFKSGADIAIEWKKGLQSIHIAAINNSCQLLSLLALAKCDLNVRDKHKSTAIHQAVLHNRPEALAKLVKLGADVNAPGKKGQTVVHICSSEHNLEGLKQLKHVGADLSARNKYGFTALHEAVVAGDLEGIEILHNVGVDLDFPTKNFPREDDSPPVWRGQWPPRDLDLSDFWKVKLGLRPVHLAFLHGHTDILTHLVTCGADVNAADDDGESVFHLAVFYNLLNTVTSLVTLGADRNCRDKGGRTPLHYAAHTGNLDAIRLLLKYGASITEEDNTGNTVVHSAAGSGQLEVIAKLASLECSMDAQNTNDNLASTYRLTPDQKRAVSRLVKHHNDDQSSRHLSGDIYELRVYCMDSPCRLTLEVPLDGYPGRFEGYFRCADGTQFPEVTTSEENGIPLFVGSMPVKRGCTRKFAVIVRPRVYSHTVGEAGSTLMAEADRRIRLEVPQHALSGPTTLNLQVLKTSEMERSPYKLFAADLINVTLTRNLQGQVRVQLPLHVHTDNPDDVTVFCIPKEGDIEQDHQWLTVQSPLRIANGCLMFNMKNEII</sequence>
<evidence type="ECO:0000256" key="3">
    <source>
        <dbReference type="PROSITE-ProRule" id="PRU00023"/>
    </source>
</evidence>
<evidence type="ECO:0000313" key="4">
    <source>
        <dbReference type="EMBL" id="WAR23870.1"/>
    </source>
</evidence>
<dbReference type="PROSITE" id="PS50088">
    <property type="entry name" value="ANK_REPEAT"/>
    <property type="match status" value="9"/>
</dbReference>
<dbReference type="Proteomes" id="UP001164746">
    <property type="component" value="Chromosome 13"/>
</dbReference>
<feature type="repeat" description="ANK" evidence="3">
    <location>
        <begin position="94"/>
        <end position="126"/>
    </location>
</feature>
<reference evidence="4" key="1">
    <citation type="submission" date="2022-11" db="EMBL/GenBank/DDBJ databases">
        <title>Centuries of genome instability and evolution in soft-shell clam transmissible cancer (bioRxiv).</title>
        <authorList>
            <person name="Hart S.F.M."/>
            <person name="Yonemitsu M.A."/>
            <person name="Giersch R.M."/>
            <person name="Beal B.F."/>
            <person name="Arriagada G."/>
            <person name="Davis B.W."/>
            <person name="Ostrander E.A."/>
            <person name="Goff S.P."/>
            <person name="Metzger M.J."/>
        </authorList>
    </citation>
    <scope>NUCLEOTIDE SEQUENCE</scope>
    <source>
        <strain evidence="4">MELC-2E11</strain>
        <tissue evidence="4">Siphon/mantle</tissue>
    </source>
</reference>